<evidence type="ECO:0000313" key="3">
    <source>
        <dbReference type="Proteomes" id="UP001057233"/>
    </source>
</evidence>
<feature type="compositionally biased region" description="Basic and acidic residues" evidence="1">
    <location>
        <begin position="1"/>
        <end position="19"/>
    </location>
</feature>
<gene>
    <name evidence="2" type="ORF">Mbo2_111</name>
</gene>
<proteinExistence type="predicted"/>
<sequence>MDLTDKPGFRGTPEAKRETPAVVPGNGVANGMIVRRDHYKDAMRRLEETITLLGNNFLTREQATAMLMDDAQRLRNLGTDKSGSEIR</sequence>
<accession>A0A9E7IMG5</accession>
<organism evidence="2 3">
    <name type="scientific">Rhodococcus phage Mbo2</name>
    <dbReference type="NCBI Taxonomy" id="2936911"/>
    <lineage>
        <taxon>Viruses</taxon>
        <taxon>Duplodnaviria</taxon>
        <taxon>Heunggongvirae</taxon>
        <taxon>Uroviricota</taxon>
        <taxon>Caudoviricetes</taxon>
        <taxon>Caudoviricetes incertae sedis</taxon>
        <taxon>Mboduovirus</taxon>
        <taxon>Mboduovirus mbo2</taxon>
    </lineage>
</organism>
<feature type="region of interest" description="Disordered" evidence="1">
    <location>
        <begin position="1"/>
        <end position="24"/>
    </location>
</feature>
<dbReference type="EMBL" id="ON191531">
    <property type="protein sequence ID" value="URG17481.1"/>
    <property type="molecule type" value="Genomic_DNA"/>
</dbReference>
<protein>
    <submittedName>
        <fullName evidence="2">Uncharacterized protein</fullName>
    </submittedName>
</protein>
<keyword evidence="3" id="KW-1185">Reference proteome</keyword>
<evidence type="ECO:0000313" key="2">
    <source>
        <dbReference type="EMBL" id="URG17481.1"/>
    </source>
</evidence>
<dbReference type="Proteomes" id="UP001057233">
    <property type="component" value="Segment"/>
</dbReference>
<reference evidence="2" key="1">
    <citation type="submission" date="2022-04" db="EMBL/GenBank/DDBJ databases">
        <authorList>
            <person name="Hwangbo M."/>
            <person name="Wang B."/>
            <person name="Gill J.J."/>
            <person name="Chu K.-H."/>
            <person name="Young R."/>
        </authorList>
    </citation>
    <scope>NUCLEOTIDE SEQUENCE</scope>
</reference>
<name>A0A9E7IMG5_9CAUD</name>
<evidence type="ECO:0000256" key="1">
    <source>
        <dbReference type="SAM" id="MobiDB-lite"/>
    </source>
</evidence>